<dbReference type="CDD" id="cd03801">
    <property type="entry name" value="GT4_PimA-like"/>
    <property type="match status" value="1"/>
</dbReference>
<evidence type="ECO:0000313" key="3">
    <source>
        <dbReference type="Proteomes" id="UP000187408"/>
    </source>
</evidence>
<dbReference type="SUPFAM" id="SSF53756">
    <property type="entry name" value="UDP-Glycosyltransferase/glycogen phosphorylase"/>
    <property type="match status" value="1"/>
</dbReference>
<proteinExistence type="predicted"/>
<dbReference type="EMBL" id="MOEN01000013">
    <property type="protein sequence ID" value="OMH40543.1"/>
    <property type="molecule type" value="Genomic_DNA"/>
</dbReference>
<evidence type="ECO:0000259" key="1">
    <source>
        <dbReference type="Pfam" id="PF00534"/>
    </source>
</evidence>
<dbReference type="RefSeq" id="WP_076712899.1">
    <property type="nucleotide sequence ID" value="NZ_MOEN01000013.1"/>
</dbReference>
<dbReference type="GO" id="GO:0016757">
    <property type="term" value="F:glycosyltransferase activity"/>
    <property type="evidence" value="ECO:0007669"/>
    <property type="project" value="InterPro"/>
</dbReference>
<sequence length="263" mass="30373">FFHSNIEESINSIIKASNKINLPSLIQKYIKKTYSSFDLVITPSKYMKNYLNSIGINKTSTVYLGVDTDTFSLNGERYPVRKTFNIPEDKTLLIYAGRLSNDKNIRELPEIYNLLLKRSDKFHLLIIGSGPEEKNLRKEMKKNTTFLGFVRDKKILASIYRSCDIFITPSIAESFGLAIIEAQSCGIPVVGYKKASLPEVTINPEFLVHNKSQFIDILLYKNKNKINRKEISKKITSMFSWQQTFEQILNIYSNLIEKKYYAH</sequence>
<dbReference type="Pfam" id="PF00534">
    <property type="entry name" value="Glycos_transf_1"/>
    <property type="match status" value="1"/>
</dbReference>
<dbReference type="InterPro" id="IPR001296">
    <property type="entry name" value="Glyco_trans_1"/>
</dbReference>
<dbReference type="OrthoDB" id="9801609at2"/>
<dbReference type="PANTHER" id="PTHR45947">
    <property type="entry name" value="SULFOQUINOVOSYL TRANSFERASE SQD2"/>
    <property type="match status" value="1"/>
</dbReference>
<evidence type="ECO:0000313" key="2">
    <source>
        <dbReference type="EMBL" id="OMH40543.1"/>
    </source>
</evidence>
<feature type="non-terminal residue" evidence="2">
    <location>
        <position position="1"/>
    </location>
</feature>
<organism evidence="2 3">
    <name type="scientific">Desulfurobacterium indicum</name>
    <dbReference type="NCBI Taxonomy" id="1914305"/>
    <lineage>
        <taxon>Bacteria</taxon>
        <taxon>Pseudomonadati</taxon>
        <taxon>Aquificota</taxon>
        <taxon>Aquificia</taxon>
        <taxon>Desulfurobacteriales</taxon>
        <taxon>Desulfurobacteriaceae</taxon>
        <taxon>Desulfurobacterium</taxon>
    </lineage>
</organism>
<protein>
    <recommendedName>
        <fullName evidence="1">Glycosyl transferase family 1 domain-containing protein</fullName>
    </recommendedName>
</protein>
<comment type="caution">
    <text evidence="2">The sequence shown here is derived from an EMBL/GenBank/DDBJ whole genome shotgun (WGS) entry which is preliminary data.</text>
</comment>
<dbReference type="PANTHER" id="PTHR45947:SF3">
    <property type="entry name" value="SULFOQUINOVOSYL TRANSFERASE SQD2"/>
    <property type="match status" value="1"/>
</dbReference>
<name>A0A1R1ML92_9BACT</name>
<dbReference type="Gene3D" id="3.40.50.2000">
    <property type="entry name" value="Glycogen Phosphorylase B"/>
    <property type="match status" value="2"/>
</dbReference>
<dbReference type="STRING" id="1914305.BLW93_04415"/>
<keyword evidence="3" id="KW-1185">Reference proteome</keyword>
<reference evidence="2 3" key="1">
    <citation type="submission" date="2016-10" db="EMBL/GenBank/DDBJ databases">
        <title>Genome sequence of a sulfur-reducing bacterium Desulfurobacterium indicum K6013.</title>
        <authorList>
            <person name="Cao J."/>
            <person name="Shao Z."/>
            <person name="Alain K."/>
            <person name="Jebbar M."/>
        </authorList>
    </citation>
    <scope>NUCLEOTIDE SEQUENCE [LARGE SCALE GENOMIC DNA]</scope>
    <source>
        <strain evidence="2 3">K6013</strain>
    </source>
</reference>
<accession>A0A1R1ML92</accession>
<gene>
    <name evidence="2" type="ORF">BLW93_04415</name>
</gene>
<dbReference type="Proteomes" id="UP000187408">
    <property type="component" value="Unassembled WGS sequence"/>
</dbReference>
<dbReference type="InterPro" id="IPR050194">
    <property type="entry name" value="Glycosyltransferase_grp1"/>
</dbReference>
<dbReference type="AlphaFoldDB" id="A0A1R1ML92"/>
<feature type="domain" description="Glycosyl transferase family 1" evidence="1">
    <location>
        <begin position="81"/>
        <end position="214"/>
    </location>
</feature>